<feature type="transmembrane region" description="Helical" evidence="1">
    <location>
        <begin position="360"/>
        <end position="380"/>
    </location>
</feature>
<feature type="transmembrane region" description="Helical" evidence="1">
    <location>
        <begin position="42"/>
        <end position="62"/>
    </location>
</feature>
<evidence type="ECO:0000313" key="3">
    <source>
        <dbReference type="Proteomes" id="UP000648352"/>
    </source>
</evidence>
<feature type="transmembrane region" description="Helical" evidence="1">
    <location>
        <begin position="12"/>
        <end position="36"/>
    </location>
</feature>
<protein>
    <recommendedName>
        <fullName evidence="4">Polysaccharide biosynthesis protein</fullName>
    </recommendedName>
</protein>
<sequence>MKPGSALRRGLVGILAATGIAGVLGYVIQLTAGILLVDAQQYVAFAAYWSLLYLLVSAMSGVQQEVTRASAPRRSAGASDAAGTVLGRYSMPLIGALLLVVLAITVAQILTVGPSRGMVTGAALLVGSLGYLAVAILSGVVYGLHLWAAAALLTLVDAVLRAALVVGALLLGAPSAVLEVLVSVPFVLAAGLVWLLYRGRVSGRLVIDVDTPRLLRNTTHTVVAATAMGLMITGLPLLLQVAFSTEPASVTAALIFTITVTRAPIVVPLQALQSYLVARLRDGGGLVPRRLAALLAAALGATGVLALAGGVIGPPVIAVITSGRFEVTPYLVSAVVAGAALVGLLTVTGAALLSAGRHAAYSVGWIASAVLTVVFLLLPGRYEERLVMAMIIAPLAGVTWHCLVLWRAALQRGRAQGTDDAVQ</sequence>
<comment type="caution">
    <text evidence="2">The sequence shown here is derived from an EMBL/GenBank/DDBJ whole genome shotgun (WGS) entry which is preliminary data.</text>
</comment>
<dbReference type="EMBL" id="JACSQP010000003">
    <property type="protein sequence ID" value="MBD7957227.1"/>
    <property type="molecule type" value="Genomic_DNA"/>
</dbReference>
<feature type="transmembrane region" description="Helical" evidence="1">
    <location>
        <begin position="176"/>
        <end position="197"/>
    </location>
</feature>
<keyword evidence="1" id="KW-0812">Transmembrane</keyword>
<gene>
    <name evidence="2" type="ORF">H9651_06225</name>
</gene>
<dbReference type="RefSeq" id="WP_191718408.1">
    <property type="nucleotide sequence ID" value="NZ_JACSQP010000003.1"/>
</dbReference>
<organism evidence="2 3">
    <name type="scientific">Microbacterium pullorum</name>
    <dbReference type="NCBI Taxonomy" id="2762236"/>
    <lineage>
        <taxon>Bacteria</taxon>
        <taxon>Bacillati</taxon>
        <taxon>Actinomycetota</taxon>
        <taxon>Actinomycetes</taxon>
        <taxon>Micrococcales</taxon>
        <taxon>Microbacteriaceae</taxon>
        <taxon>Microbacterium</taxon>
    </lineage>
</organism>
<feature type="transmembrane region" description="Helical" evidence="1">
    <location>
        <begin position="293"/>
        <end position="318"/>
    </location>
</feature>
<keyword evidence="1" id="KW-0472">Membrane</keyword>
<feature type="transmembrane region" description="Helical" evidence="1">
    <location>
        <begin position="222"/>
        <end position="243"/>
    </location>
</feature>
<feature type="transmembrane region" description="Helical" evidence="1">
    <location>
        <begin position="93"/>
        <end position="112"/>
    </location>
</feature>
<evidence type="ECO:0008006" key="4">
    <source>
        <dbReference type="Google" id="ProtNLM"/>
    </source>
</evidence>
<evidence type="ECO:0000313" key="2">
    <source>
        <dbReference type="EMBL" id="MBD7957227.1"/>
    </source>
</evidence>
<feature type="transmembrane region" description="Helical" evidence="1">
    <location>
        <begin position="330"/>
        <end position="353"/>
    </location>
</feature>
<proteinExistence type="predicted"/>
<feature type="transmembrane region" description="Helical" evidence="1">
    <location>
        <begin position="249"/>
        <end position="272"/>
    </location>
</feature>
<accession>A0ABR8S182</accession>
<reference evidence="2 3" key="1">
    <citation type="submission" date="2020-08" db="EMBL/GenBank/DDBJ databases">
        <title>A Genomic Blueprint of the Chicken Gut Microbiome.</title>
        <authorList>
            <person name="Gilroy R."/>
            <person name="Ravi A."/>
            <person name="Getino M."/>
            <person name="Pursley I."/>
            <person name="Horton D.L."/>
            <person name="Alikhan N.-F."/>
            <person name="Baker D."/>
            <person name="Gharbi K."/>
            <person name="Hall N."/>
            <person name="Watson M."/>
            <person name="Adriaenssens E.M."/>
            <person name="Foster-Nyarko E."/>
            <person name="Jarju S."/>
            <person name="Secka A."/>
            <person name="Antonio M."/>
            <person name="Oren A."/>
            <person name="Chaudhuri R."/>
            <person name="La Ragione R.M."/>
            <person name="Hildebrand F."/>
            <person name="Pallen M.J."/>
        </authorList>
    </citation>
    <scope>NUCLEOTIDE SEQUENCE [LARGE SCALE GENOMIC DNA]</scope>
    <source>
        <strain evidence="2 3">Sa4CUA7</strain>
    </source>
</reference>
<feature type="transmembrane region" description="Helical" evidence="1">
    <location>
        <begin position="386"/>
        <end position="406"/>
    </location>
</feature>
<keyword evidence="3" id="KW-1185">Reference proteome</keyword>
<dbReference type="Proteomes" id="UP000648352">
    <property type="component" value="Unassembled WGS sequence"/>
</dbReference>
<evidence type="ECO:0000256" key="1">
    <source>
        <dbReference type="SAM" id="Phobius"/>
    </source>
</evidence>
<feature type="transmembrane region" description="Helical" evidence="1">
    <location>
        <begin position="149"/>
        <end position="170"/>
    </location>
</feature>
<keyword evidence="1" id="KW-1133">Transmembrane helix</keyword>
<feature type="transmembrane region" description="Helical" evidence="1">
    <location>
        <begin position="118"/>
        <end position="142"/>
    </location>
</feature>
<name>A0ABR8S182_9MICO</name>